<reference evidence="2" key="1">
    <citation type="submission" date="2022-11" db="UniProtKB">
        <authorList>
            <consortium name="WormBaseParasite"/>
        </authorList>
    </citation>
    <scope>IDENTIFICATION</scope>
</reference>
<protein>
    <submittedName>
        <fullName evidence="2">Uncharacterized protein</fullName>
    </submittedName>
</protein>
<dbReference type="WBParaSite" id="nRc.2.0.1.t23255-RA">
    <property type="protein sequence ID" value="nRc.2.0.1.t23255-RA"/>
    <property type="gene ID" value="nRc.2.0.1.g23255"/>
</dbReference>
<dbReference type="Proteomes" id="UP000887565">
    <property type="component" value="Unplaced"/>
</dbReference>
<accession>A0A915JBT6</accession>
<evidence type="ECO:0000313" key="2">
    <source>
        <dbReference type="WBParaSite" id="nRc.2.0.1.t23255-RA"/>
    </source>
</evidence>
<dbReference type="AlphaFoldDB" id="A0A915JBT6"/>
<proteinExistence type="predicted"/>
<keyword evidence="1" id="KW-1185">Reference proteome</keyword>
<name>A0A915JBT6_ROMCU</name>
<organism evidence="1 2">
    <name type="scientific">Romanomermis culicivorax</name>
    <name type="common">Nematode worm</name>
    <dbReference type="NCBI Taxonomy" id="13658"/>
    <lineage>
        <taxon>Eukaryota</taxon>
        <taxon>Metazoa</taxon>
        <taxon>Ecdysozoa</taxon>
        <taxon>Nematoda</taxon>
        <taxon>Enoplea</taxon>
        <taxon>Dorylaimia</taxon>
        <taxon>Mermithida</taxon>
        <taxon>Mermithoidea</taxon>
        <taxon>Mermithidae</taxon>
        <taxon>Romanomermis</taxon>
    </lineage>
</organism>
<evidence type="ECO:0000313" key="1">
    <source>
        <dbReference type="Proteomes" id="UP000887565"/>
    </source>
</evidence>
<sequence>MLEEKAINFLRKALLNKEFVFITPMSTKSVCPPVSMSSRPLSYTHYSVIVRCKGLGLFTVAQDLEGHGSKGISKKFVQQFIKEIISRQSGSIQPLDAQSVSDVQNQEG</sequence>